<organism evidence="3">
    <name type="scientific">Onchocerca flexuosa</name>
    <dbReference type="NCBI Taxonomy" id="387005"/>
    <lineage>
        <taxon>Eukaryota</taxon>
        <taxon>Metazoa</taxon>
        <taxon>Ecdysozoa</taxon>
        <taxon>Nematoda</taxon>
        <taxon>Chromadorea</taxon>
        <taxon>Rhabditida</taxon>
        <taxon>Spirurina</taxon>
        <taxon>Spiruromorpha</taxon>
        <taxon>Filarioidea</taxon>
        <taxon>Onchocercidae</taxon>
        <taxon>Onchocerca</taxon>
    </lineage>
</organism>
<evidence type="ECO:0000313" key="3">
    <source>
        <dbReference type="WBParaSite" id="OFLC_0001579301-mRNA-1"/>
    </source>
</evidence>
<keyword evidence="2" id="KW-1185">Reference proteome</keyword>
<evidence type="ECO:0000313" key="1">
    <source>
        <dbReference type="EMBL" id="VDP23853.1"/>
    </source>
</evidence>
<gene>
    <name evidence="1" type="ORF">OFLC_LOCUS15781</name>
</gene>
<sequence length="109" mass="12713">MHGDPVKFIFCNDLNNWFFPFDEQWSESMRSAKLIIFFRSIVHEPYDIESVINSDIAPYIESQSIPICYAHQLDETPLDSGSRLFLMFGGRNVETSTFLVESIDEEKLR</sequence>
<dbReference type="WBParaSite" id="OFLC_0001579301-mRNA-1">
    <property type="protein sequence ID" value="OFLC_0001579301-mRNA-1"/>
    <property type="gene ID" value="OFLC_0001579301"/>
</dbReference>
<dbReference type="EMBL" id="UZAJ01042870">
    <property type="protein sequence ID" value="VDP23853.1"/>
    <property type="molecule type" value="Genomic_DNA"/>
</dbReference>
<reference evidence="3" key="1">
    <citation type="submission" date="2016-06" db="UniProtKB">
        <authorList>
            <consortium name="WormBaseParasite"/>
        </authorList>
    </citation>
    <scope>IDENTIFICATION</scope>
</reference>
<proteinExistence type="predicted"/>
<protein>
    <submittedName>
        <fullName evidence="3">TIR domain-containing protein</fullName>
    </submittedName>
</protein>
<accession>A0A183I7R8</accession>
<reference evidence="1 2" key="2">
    <citation type="submission" date="2018-11" db="EMBL/GenBank/DDBJ databases">
        <authorList>
            <consortium name="Pathogen Informatics"/>
        </authorList>
    </citation>
    <scope>NUCLEOTIDE SEQUENCE [LARGE SCALE GENOMIC DNA]</scope>
</reference>
<evidence type="ECO:0000313" key="2">
    <source>
        <dbReference type="Proteomes" id="UP000267606"/>
    </source>
</evidence>
<dbReference type="Proteomes" id="UP000267606">
    <property type="component" value="Unassembled WGS sequence"/>
</dbReference>
<dbReference type="AlphaFoldDB" id="A0A183I7R8"/>
<name>A0A183I7R8_9BILA</name>